<dbReference type="SUPFAM" id="SSF51569">
    <property type="entry name" value="Aldolase"/>
    <property type="match status" value="1"/>
</dbReference>
<organism evidence="2 3">
    <name type="scientific">Spirochaeta isovalerica</name>
    <dbReference type="NCBI Taxonomy" id="150"/>
    <lineage>
        <taxon>Bacteria</taxon>
        <taxon>Pseudomonadati</taxon>
        <taxon>Spirochaetota</taxon>
        <taxon>Spirochaetia</taxon>
        <taxon>Spirochaetales</taxon>
        <taxon>Spirochaetaceae</taxon>
        <taxon>Spirochaeta</taxon>
    </lineage>
</organism>
<dbReference type="SUPFAM" id="SSF51269">
    <property type="entry name" value="AFP III-like domain"/>
    <property type="match status" value="1"/>
</dbReference>
<dbReference type="GO" id="GO:0016051">
    <property type="term" value="P:carbohydrate biosynthetic process"/>
    <property type="evidence" value="ECO:0007669"/>
    <property type="project" value="InterPro"/>
</dbReference>
<dbReference type="Gene3D" id="3.90.1210.10">
    <property type="entry name" value="Antifreeze-like/N-acetylneuraminic acid synthase C-terminal domain"/>
    <property type="match status" value="1"/>
</dbReference>
<dbReference type="CDD" id="cd11615">
    <property type="entry name" value="SAF_NeuB_like"/>
    <property type="match status" value="1"/>
</dbReference>
<dbReference type="InterPro" id="IPR057736">
    <property type="entry name" value="SAF_PseI/NeuA/NeuB"/>
</dbReference>
<evidence type="ECO:0000313" key="2">
    <source>
        <dbReference type="EMBL" id="MBB6481068.1"/>
    </source>
</evidence>
<dbReference type="Pfam" id="PF08666">
    <property type="entry name" value="SAF"/>
    <property type="match status" value="1"/>
</dbReference>
<dbReference type="InterPro" id="IPR013132">
    <property type="entry name" value="PseI/NeuA/B-like_N"/>
</dbReference>
<dbReference type="InterPro" id="IPR013974">
    <property type="entry name" value="SAF"/>
</dbReference>
<dbReference type="EMBL" id="JACHGJ010000005">
    <property type="protein sequence ID" value="MBB6481068.1"/>
    <property type="molecule type" value="Genomic_DNA"/>
</dbReference>
<comment type="caution">
    <text evidence="2">The sequence shown here is derived from an EMBL/GenBank/DDBJ whole genome shotgun (WGS) entry which is preliminary data.</text>
</comment>
<keyword evidence="3" id="KW-1185">Reference proteome</keyword>
<dbReference type="InterPro" id="IPR051690">
    <property type="entry name" value="PseI-like"/>
</dbReference>
<gene>
    <name evidence="2" type="ORF">HNR50_002741</name>
</gene>
<sequence>MNQKTYIIAEIGTAHQGDMNKAEELIRVAAETGADCAKFQVVFADEIIHRNTGSVPLPGGDTPLYEVFKKLEQHESFYRELKNLTEKSGLDFLASPFGLKSAVILKNIGSTQYKIASPELNHYPLLEKVSTFGGKIILSTGVSTLGDIELALNITGRKDVSLLHCITAYPAPPEEYNLKLIPLYSQIFGVQAGVSDHSTDPVLVPALATALGASIIEKHFTLSNETDGLDDPIALAPEAFSTMVKAVRDAQNHSFEKTVKELSKSYERDMISAVIGSGEKKLAPSEWDNYERTNRSLHALTALKPGTELTEKNCALLRTEKILRPGISPLFYKEVLGKTVKEKIPDGEGIRWQDIL</sequence>
<dbReference type="InterPro" id="IPR036732">
    <property type="entry name" value="AFP_Neu5c_C_sf"/>
</dbReference>
<protein>
    <submittedName>
        <fullName evidence="2">N-acetylneuraminate synthase</fullName>
        <ecNumber evidence="2">2.5.1.56</ecNumber>
    </submittedName>
</protein>
<dbReference type="Pfam" id="PF03102">
    <property type="entry name" value="NeuB"/>
    <property type="match status" value="1"/>
</dbReference>
<dbReference type="AlphaFoldDB" id="A0A841REM9"/>
<accession>A0A841REM9</accession>
<dbReference type="PROSITE" id="PS50844">
    <property type="entry name" value="AFP_LIKE"/>
    <property type="match status" value="1"/>
</dbReference>
<dbReference type="EC" id="2.5.1.56" evidence="2"/>
<dbReference type="Gene3D" id="3.20.20.70">
    <property type="entry name" value="Aldolase class I"/>
    <property type="match status" value="1"/>
</dbReference>
<evidence type="ECO:0000313" key="3">
    <source>
        <dbReference type="Proteomes" id="UP000587760"/>
    </source>
</evidence>
<dbReference type="PANTHER" id="PTHR42966:SF2">
    <property type="entry name" value="PSEUDAMINIC ACID SYNTHASE"/>
    <property type="match status" value="1"/>
</dbReference>
<dbReference type="GO" id="GO:0050462">
    <property type="term" value="F:N-acetylneuraminate synthase activity"/>
    <property type="evidence" value="ECO:0007669"/>
    <property type="project" value="UniProtKB-EC"/>
</dbReference>
<dbReference type="InterPro" id="IPR006190">
    <property type="entry name" value="SAF_AFP_Neu5Ac"/>
</dbReference>
<dbReference type="GO" id="GO:0047444">
    <property type="term" value="F:N-acylneuraminate-9-phosphate synthase activity"/>
    <property type="evidence" value="ECO:0007669"/>
    <property type="project" value="TreeGrafter"/>
</dbReference>
<proteinExistence type="predicted"/>
<dbReference type="Proteomes" id="UP000587760">
    <property type="component" value="Unassembled WGS sequence"/>
</dbReference>
<feature type="domain" description="AFP-like" evidence="1">
    <location>
        <begin position="296"/>
        <end position="356"/>
    </location>
</feature>
<dbReference type="InterPro" id="IPR013785">
    <property type="entry name" value="Aldolase_TIM"/>
</dbReference>
<name>A0A841REM9_9SPIO</name>
<dbReference type="RefSeq" id="WP_184747314.1">
    <property type="nucleotide sequence ID" value="NZ_JACHGJ010000005.1"/>
</dbReference>
<reference evidence="2 3" key="1">
    <citation type="submission" date="2020-08" db="EMBL/GenBank/DDBJ databases">
        <title>Genomic Encyclopedia of Type Strains, Phase IV (KMG-IV): sequencing the most valuable type-strain genomes for metagenomic binning, comparative biology and taxonomic classification.</title>
        <authorList>
            <person name="Goeker M."/>
        </authorList>
    </citation>
    <scope>NUCLEOTIDE SEQUENCE [LARGE SCALE GENOMIC DNA]</scope>
    <source>
        <strain evidence="2 3">DSM 2461</strain>
    </source>
</reference>
<keyword evidence="2" id="KW-0808">Transferase</keyword>
<dbReference type="PANTHER" id="PTHR42966">
    <property type="entry name" value="N-ACETYLNEURAMINATE SYNTHASE"/>
    <property type="match status" value="1"/>
</dbReference>
<evidence type="ECO:0000259" key="1">
    <source>
        <dbReference type="PROSITE" id="PS50844"/>
    </source>
</evidence>